<keyword evidence="2 7" id="KW-0597">Phosphoprotein</keyword>
<evidence type="ECO:0000259" key="8">
    <source>
        <dbReference type="PROSITE" id="PS50043"/>
    </source>
</evidence>
<comment type="caution">
    <text evidence="10">The sequence shown here is derived from an EMBL/GenBank/DDBJ whole genome shotgun (WGS) entry which is preliminary data.</text>
</comment>
<dbReference type="Pfam" id="PF00072">
    <property type="entry name" value="Response_reg"/>
    <property type="match status" value="1"/>
</dbReference>
<dbReference type="InterPro" id="IPR000792">
    <property type="entry name" value="Tscrpt_reg_LuxR_C"/>
</dbReference>
<dbReference type="CDD" id="cd17535">
    <property type="entry name" value="REC_NarL-like"/>
    <property type="match status" value="1"/>
</dbReference>
<evidence type="ECO:0000256" key="2">
    <source>
        <dbReference type="ARBA" id="ARBA00022553"/>
    </source>
</evidence>
<keyword evidence="11" id="KW-1185">Reference proteome</keyword>
<evidence type="ECO:0000256" key="7">
    <source>
        <dbReference type="PROSITE-ProRule" id="PRU00169"/>
    </source>
</evidence>
<dbReference type="CDD" id="cd06170">
    <property type="entry name" value="LuxR_C_like"/>
    <property type="match status" value="1"/>
</dbReference>
<evidence type="ECO:0000259" key="9">
    <source>
        <dbReference type="PROSITE" id="PS50110"/>
    </source>
</evidence>
<name>A0ABR7MU45_9FIRM</name>
<protein>
    <recommendedName>
        <fullName evidence="1">Stage 0 sporulation protein A homolog</fullName>
    </recommendedName>
</protein>
<keyword evidence="4" id="KW-0238">DNA-binding</keyword>
<dbReference type="InterPro" id="IPR011006">
    <property type="entry name" value="CheY-like_superfamily"/>
</dbReference>
<dbReference type="InterPro" id="IPR016032">
    <property type="entry name" value="Sig_transdc_resp-reg_C-effctor"/>
</dbReference>
<dbReference type="InterPro" id="IPR058245">
    <property type="entry name" value="NreC/VraR/RcsB-like_REC"/>
</dbReference>
<evidence type="ECO:0000256" key="1">
    <source>
        <dbReference type="ARBA" id="ARBA00018672"/>
    </source>
</evidence>
<dbReference type="PANTHER" id="PTHR43214">
    <property type="entry name" value="TWO-COMPONENT RESPONSE REGULATOR"/>
    <property type="match status" value="1"/>
</dbReference>
<evidence type="ECO:0000313" key="10">
    <source>
        <dbReference type="EMBL" id="MBC8557000.1"/>
    </source>
</evidence>
<evidence type="ECO:0000256" key="5">
    <source>
        <dbReference type="ARBA" id="ARBA00023163"/>
    </source>
</evidence>
<feature type="modified residue" description="4-aspartylphosphate" evidence="7">
    <location>
        <position position="53"/>
    </location>
</feature>
<proteinExistence type="predicted"/>
<reference evidence="10 11" key="1">
    <citation type="submission" date="2020-08" db="EMBL/GenBank/DDBJ databases">
        <title>Genome public.</title>
        <authorList>
            <person name="Liu C."/>
            <person name="Sun Q."/>
        </authorList>
    </citation>
    <scope>NUCLEOTIDE SEQUENCE [LARGE SCALE GENOMIC DNA]</scope>
    <source>
        <strain evidence="10 11">BX3</strain>
    </source>
</reference>
<feature type="domain" description="Response regulatory" evidence="9">
    <location>
        <begin position="2"/>
        <end position="118"/>
    </location>
</feature>
<evidence type="ECO:0000256" key="6">
    <source>
        <dbReference type="ARBA" id="ARBA00024867"/>
    </source>
</evidence>
<keyword evidence="3" id="KW-0805">Transcription regulation</keyword>
<dbReference type="PRINTS" id="PR00038">
    <property type="entry name" value="HTHLUXR"/>
</dbReference>
<dbReference type="InterPro" id="IPR001789">
    <property type="entry name" value="Sig_transdc_resp-reg_receiver"/>
</dbReference>
<dbReference type="SMART" id="SM00448">
    <property type="entry name" value="REC"/>
    <property type="match status" value="1"/>
</dbReference>
<sequence>MQIVIVDDDILVTTALKTILESNDDIEVAAIGQDGKDAIALYLKYHPDILLTDIQMKEVDGLQATEEILKQDKDAKILLLTTFNDDEYIIKALQIGAKGYLLKQDYNSIYPALKAVKSGQSVFGTEVISKLPDFLQQKSSFDYSAYAISKKELQIIELIADGLSNKEIAAQLFLSEGTVRNYLSHILEKLELRDRTQLAVFYYQHI</sequence>
<feature type="domain" description="HTH luxR-type" evidence="8">
    <location>
        <begin position="141"/>
        <end position="206"/>
    </location>
</feature>
<dbReference type="SUPFAM" id="SSF46894">
    <property type="entry name" value="C-terminal effector domain of the bipartite response regulators"/>
    <property type="match status" value="1"/>
</dbReference>
<dbReference type="PROSITE" id="PS50110">
    <property type="entry name" value="RESPONSE_REGULATORY"/>
    <property type="match status" value="1"/>
</dbReference>
<dbReference type="PROSITE" id="PS50043">
    <property type="entry name" value="HTH_LUXR_2"/>
    <property type="match status" value="1"/>
</dbReference>
<dbReference type="SUPFAM" id="SSF52172">
    <property type="entry name" value="CheY-like"/>
    <property type="match status" value="1"/>
</dbReference>
<organism evidence="10 11">
    <name type="scientific">Jutongia hominis</name>
    <dbReference type="NCBI Taxonomy" id="2763664"/>
    <lineage>
        <taxon>Bacteria</taxon>
        <taxon>Bacillati</taxon>
        <taxon>Bacillota</taxon>
        <taxon>Clostridia</taxon>
        <taxon>Lachnospirales</taxon>
        <taxon>Lachnospiraceae</taxon>
        <taxon>Jutongia</taxon>
    </lineage>
</organism>
<evidence type="ECO:0000313" key="11">
    <source>
        <dbReference type="Proteomes" id="UP000637513"/>
    </source>
</evidence>
<accession>A0ABR7MU45</accession>
<dbReference type="Proteomes" id="UP000637513">
    <property type="component" value="Unassembled WGS sequence"/>
</dbReference>
<gene>
    <name evidence="10" type="ORF">H8700_04680</name>
</gene>
<comment type="function">
    <text evidence="6">May play the central regulatory role in sporulation. It may be an element of the effector pathway responsible for the activation of sporulation genes in response to nutritional stress. Spo0A may act in concert with spo0H (a sigma factor) to control the expression of some genes that are critical to the sporulation process.</text>
</comment>
<evidence type="ECO:0000256" key="3">
    <source>
        <dbReference type="ARBA" id="ARBA00023015"/>
    </source>
</evidence>
<dbReference type="InterPro" id="IPR039420">
    <property type="entry name" value="WalR-like"/>
</dbReference>
<dbReference type="RefSeq" id="WP_249303909.1">
    <property type="nucleotide sequence ID" value="NZ_JACRSW010000015.1"/>
</dbReference>
<dbReference type="Gene3D" id="3.40.50.2300">
    <property type="match status" value="1"/>
</dbReference>
<dbReference type="EMBL" id="JACRSW010000015">
    <property type="protein sequence ID" value="MBC8557000.1"/>
    <property type="molecule type" value="Genomic_DNA"/>
</dbReference>
<evidence type="ECO:0000256" key="4">
    <source>
        <dbReference type="ARBA" id="ARBA00023125"/>
    </source>
</evidence>
<dbReference type="SMART" id="SM00421">
    <property type="entry name" value="HTH_LUXR"/>
    <property type="match status" value="1"/>
</dbReference>
<dbReference type="PANTHER" id="PTHR43214:SF40">
    <property type="entry name" value="TRANSCRIPTIONAL REGULATORY PROTEIN LNRK"/>
    <property type="match status" value="1"/>
</dbReference>
<dbReference type="Pfam" id="PF00196">
    <property type="entry name" value="GerE"/>
    <property type="match status" value="1"/>
</dbReference>
<keyword evidence="5" id="KW-0804">Transcription</keyword>
<dbReference type="PROSITE" id="PS00622">
    <property type="entry name" value="HTH_LUXR_1"/>
    <property type="match status" value="1"/>
</dbReference>